<dbReference type="PANTHER" id="PTHR42943:SF13">
    <property type="entry name" value="GLUTATHIONE S-TRANSFERASE KAPPA-RELATED"/>
    <property type="match status" value="1"/>
</dbReference>
<accession>A0A1G7D9Y2</accession>
<dbReference type="GO" id="GO:0006749">
    <property type="term" value="P:glutathione metabolic process"/>
    <property type="evidence" value="ECO:0007669"/>
    <property type="project" value="TreeGrafter"/>
</dbReference>
<reference evidence="5" key="1">
    <citation type="submission" date="2016-10" db="EMBL/GenBank/DDBJ databases">
        <authorList>
            <person name="Varghese N."/>
            <person name="Submissions S."/>
        </authorList>
    </citation>
    <scope>NUCLEOTIDE SEQUENCE [LARGE SCALE GENOMIC DNA]</scope>
    <source>
        <strain evidence="5">DSM 10146</strain>
    </source>
</reference>
<evidence type="ECO:0000313" key="4">
    <source>
        <dbReference type="EMBL" id="SDE47555.1"/>
    </source>
</evidence>
<feature type="domain" description="DSBA-like thioredoxin" evidence="3">
    <location>
        <begin position="4"/>
        <end position="196"/>
    </location>
</feature>
<dbReference type="GO" id="GO:1901170">
    <property type="term" value="P:naphthalene catabolic process"/>
    <property type="evidence" value="ECO:0007669"/>
    <property type="project" value="InterPro"/>
</dbReference>
<dbReference type="InterPro" id="IPR044087">
    <property type="entry name" value="NahD-like"/>
</dbReference>
<dbReference type="InterPro" id="IPR051924">
    <property type="entry name" value="GST_Kappa/NadH"/>
</dbReference>
<dbReference type="RefSeq" id="WP_089956999.1">
    <property type="nucleotide sequence ID" value="NZ_FNAV01000004.1"/>
</dbReference>
<dbReference type="PANTHER" id="PTHR42943">
    <property type="entry name" value="GLUTATHIONE S-TRANSFERASE KAPPA"/>
    <property type="match status" value="1"/>
</dbReference>
<keyword evidence="5" id="KW-1185">Reference proteome</keyword>
<dbReference type="GO" id="GO:0018845">
    <property type="term" value="F:2-hydroxychromene-2-carboxylate isomerase activity"/>
    <property type="evidence" value="ECO:0007669"/>
    <property type="project" value="UniProtKB-UniRule"/>
</dbReference>
<dbReference type="InterPro" id="IPR036249">
    <property type="entry name" value="Thioredoxin-like_sf"/>
</dbReference>
<proteinExistence type="inferred from homology"/>
<dbReference type="InterPro" id="IPR014440">
    <property type="entry name" value="HCCAis_GSTk"/>
</dbReference>
<gene>
    <name evidence="4" type="ORF">SAMN04488105_10450</name>
</gene>
<dbReference type="InterPro" id="IPR001853">
    <property type="entry name" value="DSBA-like_thioredoxin_dom"/>
</dbReference>
<dbReference type="EC" id="5.99.1.4" evidence="1"/>
<dbReference type="OrthoDB" id="5244108at2"/>
<dbReference type="PIRSF" id="PIRSF006386">
    <property type="entry name" value="HCCAis_GSTk"/>
    <property type="match status" value="1"/>
</dbReference>
<feature type="active site" description="Nucleophile" evidence="2">
    <location>
        <position position="13"/>
    </location>
</feature>
<protein>
    <recommendedName>
        <fullName evidence="1">2-hydroxychromene-2-carboxylate isomerase</fullName>
        <ecNumber evidence="1">5.99.1.4</ecNumber>
    </recommendedName>
</protein>
<organism evidence="4 5">
    <name type="scientific">Salipiger thiooxidans</name>
    <dbReference type="NCBI Taxonomy" id="282683"/>
    <lineage>
        <taxon>Bacteria</taxon>
        <taxon>Pseudomonadati</taxon>
        <taxon>Pseudomonadota</taxon>
        <taxon>Alphaproteobacteria</taxon>
        <taxon>Rhodobacterales</taxon>
        <taxon>Roseobacteraceae</taxon>
        <taxon>Salipiger</taxon>
    </lineage>
</organism>
<name>A0A1G7D9Y2_9RHOB</name>
<comment type="similarity">
    <text evidence="1">Belongs to the GST superfamily. NadH family.</text>
</comment>
<dbReference type="AlphaFoldDB" id="A0A1G7D9Y2"/>
<dbReference type="STRING" id="282683.SAMN04488105_10450"/>
<evidence type="ECO:0000256" key="1">
    <source>
        <dbReference type="PIRNR" id="PIRNR006386"/>
    </source>
</evidence>
<dbReference type="SUPFAM" id="SSF52833">
    <property type="entry name" value="Thioredoxin-like"/>
    <property type="match status" value="1"/>
</dbReference>
<dbReference type="CDD" id="cd03022">
    <property type="entry name" value="DsbA_HCCA_Iso"/>
    <property type="match status" value="1"/>
</dbReference>
<dbReference type="Proteomes" id="UP000198994">
    <property type="component" value="Unassembled WGS sequence"/>
</dbReference>
<dbReference type="EMBL" id="FNAV01000004">
    <property type="protein sequence ID" value="SDE47555.1"/>
    <property type="molecule type" value="Genomic_DNA"/>
</dbReference>
<sequence>MSKVIDYYFGPISGYAYLGHAALMALARETGARVRFLPIDMVKVYEASGLRPPYDQSDAARSYRVEDQRRLARMRGLRMKVGPENYPADTRLACRVILAAGRLGLDQDSIAMACLRGTWAEGRNIADPGDLGEALRQIDMPCMDLLHTAETEELRDEAVAVTQAAIDAGVFGSPTYVIDGERFWGQDRLDFMREALRKVAA</sequence>
<dbReference type="GO" id="GO:0004364">
    <property type="term" value="F:glutathione transferase activity"/>
    <property type="evidence" value="ECO:0007669"/>
    <property type="project" value="TreeGrafter"/>
</dbReference>
<dbReference type="GO" id="GO:0004602">
    <property type="term" value="F:glutathione peroxidase activity"/>
    <property type="evidence" value="ECO:0007669"/>
    <property type="project" value="TreeGrafter"/>
</dbReference>
<evidence type="ECO:0000313" key="5">
    <source>
        <dbReference type="Proteomes" id="UP000198994"/>
    </source>
</evidence>
<evidence type="ECO:0000256" key="2">
    <source>
        <dbReference type="PIRSR" id="PIRSR006386-1"/>
    </source>
</evidence>
<comment type="catalytic activity">
    <reaction evidence="1">
        <text>2-hydroxychromene-2-carboxylate = (3E)-4-(2-hydroxyphenyl)-2-oxobut-3-enoate</text>
        <dbReference type="Rhea" id="RHEA:27401"/>
        <dbReference type="ChEBI" id="CHEBI:59350"/>
        <dbReference type="ChEBI" id="CHEBI:59353"/>
        <dbReference type="EC" id="5.99.1.4"/>
    </reaction>
</comment>
<keyword evidence="1 4" id="KW-0413">Isomerase</keyword>
<dbReference type="Gene3D" id="3.40.30.10">
    <property type="entry name" value="Glutaredoxin"/>
    <property type="match status" value="1"/>
</dbReference>
<evidence type="ECO:0000259" key="3">
    <source>
        <dbReference type="Pfam" id="PF01323"/>
    </source>
</evidence>
<dbReference type="Pfam" id="PF01323">
    <property type="entry name" value="DSBA"/>
    <property type="match status" value="1"/>
</dbReference>